<dbReference type="GO" id="GO:0016018">
    <property type="term" value="F:cyclosporin A binding"/>
    <property type="evidence" value="ECO:0007669"/>
    <property type="project" value="TreeGrafter"/>
</dbReference>
<dbReference type="GO" id="GO:0005737">
    <property type="term" value="C:cytoplasm"/>
    <property type="evidence" value="ECO:0007669"/>
    <property type="project" value="TreeGrafter"/>
</dbReference>
<sequence>CASQALAHTAADAPWAGVLQAGSDVAAVSAIGGLAMSLSLIHIYVAPIKRALQALAAVGAVGAAWVGLTQGGPLLQTLELHPIYLLAVGPAAAALTGVCFKEALCYGKAEAAVLMLGIPVLCLGHLTGLLAGGLELAAADIVAIFLVLFAARKWTQPVSDDVGDKSVFEYLAKQGDGAELSVKMAEQWHLRAPVPSNPIVFFGEESQAHLVTTHAHADVSIGGQPAGRIKMELFADIVPRTAENFRQFCTGEFRKQGLPVGYKDSIFHRIIKGFMLQGGDFLKGDGTGSLSIYGSRFEDENFTGRHMGPGLLSMANSGPGTNGSQFFITVAKTEWLDDKHVVFGRVLAESMLTVRKLEAVQTAGQNNKPKLACVITECGEM</sequence>
<dbReference type="PROSITE" id="PS50072">
    <property type="entry name" value="CSA_PPIASE_2"/>
    <property type="match status" value="1"/>
</dbReference>
<evidence type="ECO:0000256" key="5">
    <source>
        <dbReference type="ARBA" id="ARBA00023235"/>
    </source>
</evidence>
<dbReference type="EC" id="5.2.1.8" evidence="3"/>
<dbReference type="InterPro" id="IPR029000">
    <property type="entry name" value="Cyclophilin-like_dom_sf"/>
</dbReference>
<dbReference type="InterPro" id="IPR019275">
    <property type="entry name" value="DUF2301"/>
</dbReference>
<dbReference type="InterPro" id="IPR020892">
    <property type="entry name" value="Cyclophilin-type_PPIase_CS"/>
</dbReference>
<comment type="similarity">
    <text evidence="2">Belongs to the cyclophilin-type PPIase family.</text>
</comment>
<dbReference type="InterPro" id="IPR002130">
    <property type="entry name" value="Cyclophilin-type_PPIase_dom"/>
</dbReference>
<dbReference type="SUPFAM" id="SSF50891">
    <property type="entry name" value="Cyclophilin-like"/>
    <property type="match status" value="1"/>
</dbReference>
<feature type="domain" description="PPIase cyclophilin-type" evidence="7">
    <location>
        <begin position="216"/>
        <end position="380"/>
    </location>
</feature>
<feature type="transmembrane region" description="Helical" evidence="6">
    <location>
        <begin position="52"/>
        <end position="71"/>
    </location>
</feature>
<keyword evidence="6" id="KW-1133">Transmembrane helix</keyword>
<evidence type="ECO:0000256" key="6">
    <source>
        <dbReference type="SAM" id="Phobius"/>
    </source>
</evidence>
<dbReference type="PRINTS" id="PR00153">
    <property type="entry name" value="CSAPPISMRASE"/>
</dbReference>
<comment type="caution">
    <text evidence="8">The sequence shown here is derived from an EMBL/GenBank/DDBJ whole genome shotgun (WGS) entry which is preliminary data.</text>
</comment>
<dbReference type="GO" id="GO:0003755">
    <property type="term" value="F:peptidyl-prolyl cis-trans isomerase activity"/>
    <property type="evidence" value="ECO:0007669"/>
    <property type="project" value="UniProtKB-KW"/>
</dbReference>
<dbReference type="PANTHER" id="PTHR11071">
    <property type="entry name" value="PEPTIDYL-PROLYL CIS-TRANS ISOMERASE"/>
    <property type="match status" value="1"/>
</dbReference>
<keyword evidence="5" id="KW-0413">Isomerase</keyword>
<protein>
    <recommendedName>
        <fullName evidence="3">peptidylprolyl isomerase</fullName>
        <ecNumber evidence="3">5.2.1.8</ecNumber>
    </recommendedName>
</protein>
<evidence type="ECO:0000313" key="8">
    <source>
        <dbReference type="EMBL" id="RMZ52545.1"/>
    </source>
</evidence>
<name>A0A3M7KS54_AUXPR</name>
<dbReference type="PROSITE" id="PS00170">
    <property type="entry name" value="CSA_PPIASE_1"/>
    <property type="match status" value="1"/>
</dbReference>
<evidence type="ECO:0000256" key="3">
    <source>
        <dbReference type="ARBA" id="ARBA00013194"/>
    </source>
</evidence>
<gene>
    <name evidence="8" type="ORF">APUTEX25_003688</name>
</gene>
<feature type="transmembrane region" description="Helical" evidence="6">
    <location>
        <begin position="25"/>
        <end position="45"/>
    </location>
</feature>
<feature type="non-terminal residue" evidence="8">
    <location>
        <position position="1"/>
    </location>
</feature>
<feature type="transmembrane region" description="Helical" evidence="6">
    <location>
        <begin position="83"/>
        <end position="100"/>
    </location>
</feature>
<dbReference type="FunFam" id="2.40.100.10:FF:000025">
    <property type="entry name" value="Peptidyl-prolyl cis-trans isomerase CYP19-2"/>
    <property type="match status" value="1"/>
</dbReference>
<evidence type="ECO:0000259" key="7">
    <source>
        <dbReference type="PROSITE" id="PS50072"/>
    </source>
</evidence>
<dbReference type="EMBL" id="QOKY01000204">
    <property type="protein sequence ID" value="RMZ52545.1"/>
    <property type="molecule type" value="Genomic_DNA"/>
</dbReference>
<organism evidence="8 9">
    <name type="scientific">Auxenochlorella protothecoides</name>
    <name type="common">Green microalga</name>
    <name type="synonym">Chlorella protothecoides</name>
    <dbReference type="NCBI Taxonomy" id="3075"/>
    <lineage>
        <taxon>Eukaryota</taxon>
        <taxon>Viridiplantae</taxon>
        <taxon>Chlorophyta</taxon>
        <taxon>core chlorophytes</taxon>
        <taxon>Trebouxiophyceae</taxon>
        <taxon>Chlorellales</taxon>
        <taxon>Chlorellaceae</taxon>
        <taxon>Auxenochlorella</taxon>
    </lineage>
</organism>
<dbReference type="PANTHER" id="PTHR11071:SF561">
    <property type="entry name" value="PEPTIDYL-PROLYL CIS-TRANS ISOMERASE D-RELATED"/>
    <property type="match status" value="1"/>
</dbReference>
<keyword evidence="4" id="KW-0697">Rotamase</keyword>
<accession>A0A3M7KS54</accession>
<dbReference type="Proteomes" id="UP000279271">
    <property type="component" value="Unassembled WGS sequence"/>
</dbReference>
<proteinExistence type="inferred from homology"/>
<dbReference type="GO" id="GO:0006457">
    <property type="term" value="P:protein folding"/>
    <property type="evidence" value="ECO:0007669"/>
    <property type="project" value="InterPro"/>
</dbReference>
<reference evidence="9" key="1">
    <citation type="journal article" date="2018" name="Algal Res.">
        <title>Characterization of plant carbon substrate utilization by Auxenochlorella protothecoides.</title>
        <authorList>
            <person name="Vogler B.W."/>
            <person name="Starkenburg S.R."/>
            <person name="Sudasinghe N."/>
            <person name="Schambach J.Y."/>
            <person name="Rollin J.A."/>
            <person name="Pattathil S."/>
            <person name="Barry A.N."/>
        </authorList>
    </citation>
    <scope>NUCLEOTIDE SEQUENCE [LARGE SCALE GENOMIC DNA]</scope>
    <source>
        <strain evidence="9">UTEX 25</strain>
    </source>
</reference>
<dbReference type="AlphaFoldDB" id="A0A3M7KS54"/>
<dbReference type="Pfam" id="PF00160">
    <property type="entry name" value="Pro_isomerase"/>
    <property type="match status" value="1"/>
</dbReference>
<dbReference type="CDD" id="cd01926">
    <property type="entry name" value="cyclophilin_ABH_like"/>
    <property type="match status" value="1"/>
</dbReference>
<feature type="transmembrane region" description="Helical" evidence="6">
    <location>
        <begin position="112"/>
        <end position="131"/>
    </location>
</feature>
<dbReference type="Gene3D" id="2.40.100.10">
    <property type="entry name" value="Cyclophilin-like"/>
    <property type="match status" value="1"/>
</dbReference>
<dbReference type="Pfam" id="PF10063">
    <property type="entry name" value="DUF2301"/>
    <property type="match status" value="1"/>
</dbReference>
<evidence type="ECO:0000256" key="1">
    <source>
        <dbReference type="ARBA" id="ARBA00000971"/>
    </source>
</evidence>
<evidence type="ECO:0000256" key="2">
    <source>
        <dbReference type="ARBA" id="ARBA00007365"/>
    </source>
</evidence>
<keyword evidence="6" id="KW-0472">Membrane</keyword>
<keyword evidence="6" id="KW-0812">Transmembrane</keyword>
<evidence type="ECO:0000313" key="9">
    <source>
        <dbReference type="Proteomes" id="UP000279271"/>
    </source>
</evidence>
<comment type="catalytic activity">
    <reaction evidence="1">
        <text>[protein]-peptidylproline (omega=180) = [protein]-peptidylproline (omega=0)</text>
        <dbReference type="Rhea" id="RHEA:16237"/>
        <dbReference type="Rhea" id="RHEA-COMP:10747"/>
        <dbReference type="Rhea" id="RHEA-COMP:10748"/>
        <dbReference type="ChEBI" id="CHEBI:83833"/>
        <dbReference type="ChEBI" id="CHEBI:83834"/>
        <dbReference type="EC" id="5.2.1.8"/>
    </reaction>
</comment>
<evidence type="ECO:0000256" key="4">
    <source>
        <dbReference type="ARBA" id="ARBA00023110"/>
    </source>
</evidence>